<evidence type="ECO:0000256" key="3">
    <source>
        <dbReference type="ARBA" id="ARBA00022475"/>
    </source>
</evidence>
<keyword evidence="2" id="KW-0813">Transport</keyword>
<dbReference type="Gene3D" id="1.20.120.350">
    <property type="entry name" value="Voltage-gated potassium channels. Chain C"/>
    <property type="match status" value="1"/>
</dbReference>
<dbReference type="InterPro" id="IPR027359">
    <property type="entry name" value="Volt_channel_dom_sf"/>
</dbReference>
<keyword evidence="5" id="KW-0851">Voltage-gated channel</keyword>
<reference evidence="12" key="1">
    <citation type="submission" date="2022-08" db="UniProtKB">
        <authorList>
            <consortium name="EnsemblMetazoa"/>
        </authorList>
    </citation>
    <scope>IDENTIFICATION</scope>
    <source>
        <strain evidence="12">05x7-T-G4-1.051#20</strain>
    </source>
</reference>
<keyword evidence="13" id="KW-1185">Reference proteome</keyword>
<evidence type="ECO:0000256" key="5">
    <source>
        <dbReference type="ARBA" id="ARBA00022882"/>
    </source>
</evidence>
<dbReference type="EnsemblMetazoa" id="G30217.1">
    <property type="protein sequence ID" value="G30217.1:cds"/>
    <property type="gene ID" value="G30217"/>
</dbReference>
<evidence type="ECO:0000313" key="13">
    <source>
        <dbReference type="Proteomes" id="UP000005408"/>
    </source>
</evidence>
<keyword evidence="4 11" id="KW-0812">Transmembrane</keyword>
<evidence type="ECO:0000256" key="10">
    <source>
        <dbReference type="SAM" id="MobiDB-lite"/>
    </source>
</evidence>
<evidence type="ECO:0000256" key="1">
    <source>
        <dbReference type="ARBA" id="ARBA00004651"/>
    </source>
</evidence>
<comment type="subcellular location">
    <subcellularLocation>
        <location evidence="1">Cell membrane</location>
        <topology evidence="1">Multi-pass membrane protein</topology>
    </subcellularLocation>
</comment>
<evidence type="ECO:0000256" key="4">
    <source>
        <dbReference type="ARBA" id="ARBA00022692"/>
    </source>
</evidence>
<keyword evidence="7" id="KW-0406">Ion transport</keyword>
<evidence type="ECO:0000256" key="8">
    <source>
        <dbReference type="ARBA" id="ARBA00023136"/>
    </source>
</evidence>
<keyword evidence="3" id="KW-1003">Cell membrane</keyword>
<dbReference type="GO" id="GO:0030171">
    <property type="term" value="F:voltage-gated proton channel activity"/>
    <property type="evidence" value="ECO:0007669"/>
    <property type="project" value="InterPro"/>
</dbReference>
<dbReference type="OrthoDB" id="427456at2759"/>
<keyword evidence="6 11" id="KW-1133">Transmembrane helix</keyword>
<dbReference type="GO" id="GO:0005886">
    <property type="term" value="C:plasma membrane"/>
    <property type="evidence" value="ECO:0007669"/>
    <property type="project" value="UniProtKB-SubCell"/>
</dbReference>
<feature type="transmembrane region" description="Helical" evidence="11">
    <location>
        <begin position="211"/>
        <end position="229"/>
    </location>
</feature>
<dbReference type="Proteomes" id="UP000005408">
    <property type="component" value="Unassembled WGS sequence"/>
</dbReference>
<proteinExistence type="predicted"/>
<evidence type="ECO:0000256" key="6">
    <source>
        <dbReference type="ARBA" id="ARBA00022989"/>
    </source>
</evidence>
<evidence type="ECO:0000313" key="12">
    <source>
        <dbReference type="EnsemblMetazoa" id="G30217.1:cds"/>
    </source>
</evidence>
<keyword evidence="8 11" id="KW-0472">Membrane</keyword>
<evidence type="ECO:0000256" key="9">
    <source>
        <dbReference type="ARBA" id="ARBA00023303"/>
    </source>
</evidence>
<feature type="compositionally biased region" description="Acidic residues" evidence="10">
    <location>
        <begin position="455"/>
        <end position="469"/>
    </location>
</feature>
<dbReference type="OMA" id="QFQCIKR"/>
<dbReference type="InterPro" id="IPR031846">
    <property type="entry name" value="Hvcn1"/>
</dbReference>
<sequence length="495" mass="55894">MTVGSSGAPPQNFGGTGRRPSKPYKAIKAVDDLARKLSMPDFSLHDVEDHLERELERDAVQPDTTTAVLRDSVAKILHSKKVLLMVVILNVIDCGLVLGELMLDIHFVKEMVEKTKILTVRFATILTENFALYFGDLGHQDIDIFYNRILSVMYRSVYTNDTHDIANGTAVSNYTIHGPDPFVRENVPRFLQGESTEHSTEEKVAYAFHKASIAILGVLTLMVLLKIFCYGPRLFRKKLELLDGVVVIASFVVDLVYIQGMMAYPLEEAVQILAFLVPWRVLRVANSFVIAVMDRAHLKLKMEYKQKKKVQKKLEFAVEKNLYYKNIIHELRDMCLAENISQSTISECVLSIDPPKQRKSTTNFQKLKKSLQFQCIKRNGSGKYSTPSIYRAVEDEAGMYPTKDSVSPALDVKSLKSALSNCSRLSKSPDQHRRHHVNLSPPSHHSIYFQLGSDQSDENSDDNDNDGDLGFELLGFCHDEEGHDNENNQVNTNLP</sequence>
<evidence type="ECO:0008006" key="14">
    <source>
        <dbReference type="Google" id="ProtNLM"/>
    </source>
</evidence>
<dbReference type="AlphaFoldDB" id="A0A8W8LXL7"/>
<feature type="region of interest" description="Disordered" evidence="10">
    <location>
        <begin position="423"/>
        <end position="472"/>
    </location>
</feature>
<protein>
    <recommendedName>
        <fullName evidence="14">Voltage-gated hydrogen channel 1</fullName>
    </recommendedName>
</protein>
<keyword evidence="9" id="KW-0407">Ion channel</keyword>
<dbReference type="PANTHER" id="PTHR46480">
    <property type="entry name" value="F20B24.22"/>
    <property type="match status" value="1"/>
</dbReference>
<accession>A0A8W8LXL7</accession>
<dbReference type="GO" id="GO:0034702">
    <property type="term" value="C:monoatomic ion channel complex"/>
    <property type="evidence" value="ECO:0007669"/>
    <property type="project" value="UniProtKB-KW"/>
</dbReference>
<evidence type="ECO:0000256" key="7">
    <source>
        <dbReference type="ARBA" id="ARBA00023065"/>
    </source>
</evidence>
<name>A0A8W8LXL7_MAGGI</name>
<feature type="transmembrane region" description="Helical" evidence="11">
    <location>
        <begin position="241"/>
        <end position="260"/>
    </location>
</feature>
<organism evidence="12 13">
    <name type="scientific">Magallana gigas</name>
    <name type="common">Pacific oyster</name>
    <name type="synonym">Crassostrea gigas</name>
    <dbReference type="NCBI Taxonomy" id="29159"/>
    <lineage>
        <taxon>Eukaryota</taxon>
        <taxon>Metazoa</taxon>
        <taxon>Spiralia</taxon>
        <taxon>Lophotrochozoa</taxon>
        <taxon>Mollusca</taxon>
        <taxon>Bivalvia</taxon>
        <taxon>Autobranchia</taxon>
        <taxon>Pteriomorphia</taxon>
        <taxon>Ostreida</taxon>
        <taxon>Ostreoidea</taxon>
        <taxon>Ostreidae</taxon>
        <taxon>Magallana</taxon>
    </lineage>
</organism>
<evidence type="ECO:0000256" key="2">
    <source>
        <dbReference type="ARBA" id="ARBA00022448"/>
    </source>
</evidence>
<feature type="region of interest" description="Disordered" evidence="10">
    <location>
        <begin position="1"/>
        <end position="22"/>
    </location>
</feature>
<evidence type="ECO:0000256" key="11">
    <source>
        <dbReference type="SAM" id="Phobius"/>
    </source>
</evidence>
<dbReference type="PANTHER" id="PTHR46480:SF1">
    <property type="entry name" value="VOLTAGE-GATED HYDROGEN CHANNEL 1"/>
    <property type="match status" value="1"/>
</dbReference>